<name>A0ABY6HVG4_9ARCH</name>
<protein>
    <submittedName>
        <fullName evidence="1">Uncharacterized protein</fullName>
    </submittedName>
</protein>
<accession>A0ABY6HVG4</accession>
<dbReference type="EMBL" id="CP104013">
    <property type="protein sequence ID" value="UYP47490.1"/>
    <property type="molecule type" value="Genomic_DNA"/>
</dbReference>
<proteinExistence type="predicted"/>
<evidence type="ECO:0000313" key="1">
    <source>
        <dbReference type="EMBL" id="UYP47490.1"/>
    </source>
</evidence>
<gene>
    <name evidence="1" type="ORF">NEF87_003775</name>
</gene>
<sequence length="155" mass="18188">MAILEASILFQSDSVLETQFYETEDVLDRKIRNSLLQAITDLTSEAFGEEMQSFSLGEYSIVFISHKVGVSTDEDNSENIANEERIMMYCIVNKNTDEKIILKSMNDALFQFTNRYSMNDLYQRKLKKFKKFEKRLEKIFGDLILKSEDRFKSLF</sequence>
<reference evidence="1" key="1">
    <citation type="submission" date="2022-09" db="EMBL/GenBank/DDBJ databases">
        <title>Actin cytoskeleton and complex cell architecture in an #Asgard archaeon.</title>
        <authorList>
            <person name="Ponce Toledo R.I."/>
            <person name="Schleper C."/>
            <person name="Rodrigues Oliveira T."/>
            <person name="Wollweber F."/>
            <person name="Xu J."/>
            <person name="Rittmann S."/>
            <person name="Klingl A."/>
            <person name="Pilhofer M."/>
        </authorList>
    </citation>
    <scope>NUCLEOTIDE SEQUENCE</scope>
    <source>
        <strain evidence="1">B-35</strain>
    </source>
</reference>
<dbReference type="Proteomes" id="UP001208689">
    <property type="component" value="Chromosome"/>
</dbReference>
<keyword evidence="2" id="KW-1185">Reference proteome</keyword>
<organism evidence="1 2">
    <name type="scientific">Candidatus Lokiarchaeum ossiferum</name>
    <dbReference type="NCBI Taxonomy" id="2951803"/>
    <lineage>
        <taxon>Archaea</taxon>
        <taxon>Promethearchaeati</taxon>
        <taxon>Promethearchaeota</taxon>
        <taxon>Promethearchaeia</taxon>
        <taxon>Promethearchaeales</taxon>
        <taxon>Promethearchaeaceae</taxon>
        <taxon>Candidatus Lokiarchaeum</taxon>
    </lineage>
</organism>
<evidence type="ECO:0000313" key="2">
    <source>
        <dbReference type="Proteomes" id="UP001208689"/>
    </source>
</evidence>